<evidence type="ECO:0000313" key="2">
    <source>
        <dbReference type="Proteomes" id="UP000306319"/>
    </source>
</evidence>
<name>A0AC61RDT8_9BACT</name>
<dbReference type="Proteomes" id="UP000306319">
    <property type="component" value="Unassembled WGS sequence"/>
</dbReference>
<proteinExistence type="predicted"/>
<protein>
    <submittedName>
        <fullName evidence="1">RNA polymerase sigma-70 factor</fullName>
    </submittedName>
</protein>
<comment type="caution">
    <text evidence="1">The sequence shown here is derived from an EMBL/GenBank/DDBJ whole genome shotgun (WGS) entry which is preliminary data.</text>
</comment>
<evidence type="ECO:0000313" key="1">
    <source>
        <dbReference type="EMBL" id="TGY77639.1"/>
    </source>
</evidence>
<sequence>MNSRIFQKYYEQLRLPLGMFSLRFTLSVEAAEDIVQSVFLEIWDKFNDEKEPDNFKSYIYRAVRNASLNWCRDNGRMETIPIEYYEEQPSEEVIDTSERDARLWQAIDNLPEKCRRIFLMSKRDAMPNAEIADTLGISIKTVENQMTKAFSRLRGDRKLSSSDFWFLTL</sequence>
<accession>A0AC61RDT8</accession>
<gene>
    <name evidence="1" type="ORF">E5331_13755</name>
</gene>
<keyword evidence="2" id="KW-1185">Reference proteome</keyword>
<dbReference type="EMBL" id="SRYB01000022">
    <property type="protein sequence ID" value="TGY77639.1"/>
    <property type="molecule type" value="Genomic_DNA"/>
</dbReference>
<reference evidence="1" key="1">
    <citation type="submission" date="2019-04" db="EMBL/GenBank/DDBJ databases">
        <title>Microbes associate with the intestines of laboratory mice.</title>
        <authorList>
            <person name="Navarre W."/>
            <person name="Wong E."/>
            <person name="Huang K."/>
            <person name="Tropini C."/>
            <person name="Ng K."/>
            <person name="Yu B."/>
        </authorList>
    </citation>
    <scope>NUCLEOTIDE SEQUENCE</scope>
    <source>
        <strain evidence="1">NM04_E33</strain>
    </source>
</reference>
<organism evidence="1 2">
    <name type="scientific">Lepagella muris</name>
    <dbReference type="NCBI Taxonomy" id="3032870"/>
    <lineage>
        <taxon>Bacteria</taxon>
        <taxon>Pseudomonadati</taxon>
        <taxon>Bacteroidota</taxon>
        <taxon>Bacteroidia</taxon>
        <taxon>Bacteroidales</taxon>
        <taxon>Muribaculaceae</taxon>
        <taxon>Lepagella</taxon>
    </lineage>
</organism>